<dbReference type="InterPro" id="IPR002372">
    <property type="entry name" value="PQQ_rpt_dom"/>
</dbReference>
<dbReference type="PANTHER" id="PTHR34512">
    <property type="entry name" value="CELL SURFACE PROTEIN"/>
    <property type="match status" value="1"/>
</dbReference>
<dbReference type="HAMAP" id="MF_00923">
    <property type="entry name" value="OM_assembly_BamB"/>
    <property type="match status" value="1"/>
</dbReference>
<feature type="domain" description="Pyrrolo-quinoline quinone repeat" evidence="5">
    <location>
        <begin position="87"/>
        <end position="317"/>
    </location>
</feature>
<dbReference type="SUPFAM" id="SSF50998">
    <property type="entry name" value="Quinoprotein alcohol dehydrogenase-like"/>
    <property type="match status" value="1"/>
</dbReference>
<dbReference type="Pfam" id="PF13360">
    <property type="entry name" value="PQQ_2"/>
    <property type="match status" value="1"/>
</dbReference>
<name>S6B4W8_SULDS</name>
<dbReference type="PANTHER" id="PTHR34512:SF30">
    <property type="entry name" value="OUTER MEMBRANE PROTEIN ASSEMBLY FACTOR BAMB"/>
    <property type="match status" value="1"/>
</dbReference>
<evidence type="ECO:0000256" key="1">
    <source>
        <dbReference type="ARBA" id="ARBA00022729"/>
    </source>
</evidence>
<organism evidence="6 7">
    <name type="scientific">Sulfuricella denitrificans (strain DSM 22764 / NBRC 105220 / skB26)</name>
    <dbReference type="NCBI Taxonomy" id="1163617"/>
    <lineage>
        <taxon>Bacteria</taxon>
        <taxon>Pseudomonadati</taxon>
        <taxon>Pseudomonadota</taxon>
        <taxon>Betaproteobacteria</taxon>
        <taxon>Nitrosomonadales</taxon>
        <taxon>Sulfuricellaceae</taxon>
        <taxon>Sulfuricella</taxon>
    </lineage>
</organism>
<reference evidence="6 7" key="1">
    <citation type="journal article" date="2012" name="Appl. Environ. Microbiol.">
        <title>Draft genome sequence of a psychrotolerant sulfur-oxidizing bacterium, Sulfuricella denitrificans skB26, and proteomic insights into cold adaptation.</title>
        <authorList>
            <person name="Watanabe T."/>
            <person name="Kojima H."/>
            <person name="Fukui M."/>
        </authorList>
    </citation>
    <scope>NUCLEOTIDE SEQUENCE [LARGE SCALE GENOMIC DNA]</scope>
    <source>
        <strain evidence="7">skB26</strain>
    </source>
</reference>
<dbReference type="STRING" id="1163617.SCD_n01806"/>
<dbReference type="EMBL" id="AP013066">
    <property type="protein sequence ID" value="BAN35617.1"/>
    <property type="molecule type" value="Genomic_DNA"/>
</dbReference>
<evidence type="ECO:0000256" key="4">
    <source>
        <dbReference type="HAMAP-Rule" id="MF_00923"/>
    </source>
</evidence>
<evidence type="ECO:0000256" key="2">
    <source>
        <dbReference type="ARBA" id="ARBA00023136"/>
    </source>
</evidence>
<dbReference type="OrthoDB" id="5173551at2"/>
<keyword evidence="1 4" id="KW-0732">Signal</keyword>
<gene>
    <name evidence="4" type="primary">bamB</name>
    <name evidence="6" type="ORF">SCD_n01806</name>
</gene>
<comment type="function">
    <text evidence="4">Part of the outer membrane protein assembly complex, which is involved in assembly and insertion of beta-barrel proteins into the outer membrane.</text>
</comment>
<keyword evidence="6" id="KW-0449">Lipoprotein</keyword>
<comment type="similarity">
    <text evidence="4">Belongs to the BamB family.</text>
</comment>
<dbReference type="AlphaFoldDB" id="S6B4W8"/>
<dbReference type="Proteomes" id="UP000015559">
    <property type="component" value="Chromosome"/>
</dbReference>
<dbReference type="eggNOG" id="COG1520">
    <property type="taxonomic scope" value="Bacteria"/>
</dbReference>
<protein>
    <recommendedName>
        <fullName evidence="4">Outer membrane protein assembly factor BamB</fullName>
    </recommendedName>
</protein>
<dbReference type="InterPro" id="IPR017687">
    <property type="entry name" value="BamB"/>
</dbReference>
<comment type="subcellular location">
    <subcellularLocation>
        <location evidence="4">Cell outer membrane</location>
    </subcellularLocation>
</comment>
<dbReference type="NCBIfam" id="TIGR03300">
    <property type="entry name" value="assembly_YfgL"/>
    <property type="match status" value="1"/>
</dbReference>
<dbReference type="GO" id="GO:0043165">
    <property type="term" value="P:Gram-negative-bacterium-type cell outer membrane assembly"/>
    <property type="evidence" value="ECO:0007669"/>
    <property type="project" value="UniProtKB-UniRule"/>
</dbReference>
<keyword evidence="3 4" id="KW-0998">Cell outer membrane</keyword>
<dbReference type="GO" id="GO:0009279">
    <property type="term" value="C:cell outer membrane"/>
    <property type="evidence" value="ECO:0007669"/>
    <property type="project" value="UniProtKB-SubCell"/>
</dbReference>
<keyword evidence="2 4" id="KW-0472">Membrane</keyword>
<evidence type="ECO:0000313" key="6">
    <source>
        <dbReference type="EMBL" id="BAN35617.1"/>
    </source>
</evidence>
<dbReference type="SMART" id="SM00564">
    <property type="entry name" value="PQQ"/>
    <property type="match status" value="7"/>
</dbReference>
<dbReference type="InterPro" id="IPR015943">
    <property type="entry name" value="WD40/YVTN_repeat-like_dom_sf"/>
</dbReference>
<dbReference type="HOGENOM" id="CLU_027480_0_1_4"/>
<sequence>MHNVPIRWLLLLATIFQLAGCSGMGEKVSTGFGLWGGKDTGEKPAALVEFKPTAELKSSWQERVGGAGDTVLFPAVVSDGIYAVGLEGKISRFSADTGKQQWIIDSGRKISGGVGADSALVAVGTAKGEVMAFDTKGQPLWQARLSSEILSAPQVANDIVVVRTGDGRIFGLDARDGKRKWIYQRAMPALSLRSNAGVVVAHGAVFAGFAGGKLVALNLATGNMGWEATVALPRGTTELERVTDVSSLPVVDGRMICATAYQGRTACFDIASGNLLWARDVSSSAGLAMDDRTVYVSDTRGAIHALDKNSGASLWKQDKLLARQVTAPLALGRYIAVADVQGYVHLLSREDGSFAARIATDGSQIGAPPVALNKGFLVQTRNGGLYALTVQ</sequence>
<accession>S6B4W8</accession>
<evidence type="ECO:0000259" key="5">
    <source>
        <dbReference type="Pfam" id="PF13360"/>
    </source>
</evidence>
<keyword evidence="7" id="KW-1185">Reference proteome</keyword>
<dbReference type="Gene3D" id="2.130.10.10">
    <property type="entry name" value="YVTN repeat-like/Quinoprotein amine dehydrogenase"/>
    <property type="match status" value="1"/>
</dbReference>
<comment type="subunit">
    <text evidence="4">Part of the Bam complex.</text>
</comment>
<proteinExistence type="inferred from homology"/>
<dbReference type="InterPro" id="IPR018391">
    <property type="entry name" value="PQQ_b-propeller_rpt"/>
</dbReference>
<evidence type="ECO:0000256" key="3">
    <source>
        <dbReference type="ARBA" id="ARBA00023237"/>
    </source>
</evidence>
<evidence type="ECO:0000313" key="7">
    <source>
        <dbReference type="Proteomes" id="UP000015559"/>
    </source>
</evidence>
<dbReference type="KEGG" id="sdr:SCD_n01806"/>
<dbReference type="GO" id="GO:0051205">
    <property type="term" value="P:protein insertion into membrane"/>
    <property type="evidence" value="ECO:0007669"/>
    <property type="project" value="UniProtKB-UniRule"/>
</dbReference>
<dbReference type="InterPro" id="IPR011047">
    <property type="entry name" value="Quinoprotein_ADH-like_sf"/>
</dbReference>